<name>A0A421DSU2_9GAMM</name>
<dbReference type="OrthoDB" id="7360086at2"/>
<dbReference type="Pfam" id="PF06252">
    <property type="entry name" value="GemA"/>
    <property type="match status" value="1"/>
</dbReference>
<reference evidence="1 2" key="1">
    <citation type="submission" date="2016-09" db="EMBL/GenBank/DDBJ databases">
        <authorList>
            <person name="Doonan J."/>
            <person name="Pachebat J.A."/>
            <person name="Golyshin P.N."/>
            <person name="Denman S."/>
            <person name="Mcdonald J.E."/>
        </authorList>
    </citation>
    <scope>NUCLEOTIDE SEQUENCE [LARGE SCALE GENOMIC DNA]</scope>
    <source>
        <strain evidence="1 2">NCPPB 3934</strain>
    </source>
</reference>
<dbReference type="EMBL" id="MJLZ01000003">
    <property type="protein sequence ID" value="RLM27484.1"/>
    <property type="molecule type" value="Genomic_DNA"/>
</dbReference>
<evidence type="ECO:0008006" key="3">
    <source>
        <dbReference type="Google" id="ProtNLM"/>
    </source>
</evidence>
<dbReference type="RefSeq" id="WP_121573418.1">
    <property type="nucleotide sequence ID" value="NZ_MJLZ01000003.1"/>
</dbReference>
<protein>
    <recommendedName>
        <fullName evidence="3">GemA protein</fullName>
    </recommendedName>
</protein>
<dbReference type="InterPro" id="IPR009363">
    <property type="entry name" value="Phage_Mu_Gp16"/>
</dbReference>
<keyword evidence="2" id="KW-1185">Reference proteome</keyword>
<gene>
    <name evidence="1" type="ORF">BIY29_02260</name>
</gene>
<proteinExistence type="predicted"/>
<accession>A0A421DSU2</accession>
<comment type="caution">
    <text evidence="1">The sequence shown here is derived from an EMBL/GenBank/DDBJ whole genome shotgun (WGS) entry which is preliminary data.</text>
</comment>
<sequence>MDKPQLIRLIHVAKGTLKIDDETYRALLANIANGKTSCSEMNHKELESVYSALREKGFKRSFKKTPAKVKTAEIAKIRAIWITMHRHGFVKNGDDTALNAYVKRMTASLNNGHGVDELGWLNPSLATRVLESIKQWHIRLMLKSMLLDRLGFVINPSNGKASRDYSVIVNLYEARR</sequence>
<evidence type="ECO:0000313" key="1">
    <source>
        <dbReference type="EMBL" id="RLM27484.1"/>
    </source>
</evidence>
<dbReference type="Proteomes" id="UP000285648">
    <property type="component" value="Unassembled WGS sequence"/>
</dbReference>
<evidence type="ECO:0000313" key="2">
    <source>
        <dbReference type="Proteomes" id="UP000285648"/>
    </source>
</evidence>
<organism evidence="1 2">
    <name type="scientific">Brenneria alni</name>
    <dbReference type="NCBI Taxonomy" id="71656"/>
    <lineage>
        <taxon>Bacteria</taxon>
        <taxon>Pseudomonadati</taxon>
        <taxon>Pseudomonadota</taxon>
        <taxon>Gammaproteobacteria</taxon>
        <taxon>Enterobacterales</taxon>
        <taxon>Pectobacteriaceae</taxon>
        <taxon>Brenneria</taxon>
    </lineage>
</organism>
<dbReference type="AlphaFoldDB" id="A0A421DSU2"/>